<proteinExistence type="predicted"/>
<comment type="caution">
    <text evidence="1">The sequence shown here is derived from an EMBL/GenBank/DDBJ whole genome shotgun (WGS) entry which is preliminary data.</text>
</comment>
<dbReference type="Proteomes" id="UP000236000">
    <property type="component" value="Unassembled WGS sequence"/>
</dbReference>
<protein>
    <submittedName>
        <fullName evidence="1">Uncharacterized protein</fullName>
    </submittedName>
</protein>
<sequence length="65" mass="7391">MGSVTITVISIFNNSRKKIYGKVFFWPEPAPGIFYGAVLRQTLPETAKIGEDRPRFDNKMLIKCV</sequence>
<evidence type="ECO:0000313" key="2">
    <source>
        <dbReference type="Proteomes" id="UP000236000"/>
    </source>
</evidence>
<evidence type="ECO:0000313" key="1">
    <source>
        <dbReference type="EMBL" id="PNC17424.1"/>
    </source>
</evidence>
<dbReference type="AlphaFoldDB" id="A0A2N8HC31"/>
<accession>A0A2N8HC31</accession>
<organism evidence="1 2">
    <name type="scientific">Akkermansia muciniphila</name>
    <dbReference type="NCBI Taxonomy" id="239935"/>
    <lineage>
        <taxon>Bacteria</taxon>
        <taxon>Pseudomonadati</taxon>
        <taxon>Verrucomicrobiota</taxon>
        <taxon>Verrucomicrobiia</taxon>
        <taxon>Verrucomicrobiales</taxon>
        <taxon>Akkermansiaceae</taxon>
        <taxon>Akkermansia</taxon>
    </lineage>
</organism>
<reference evidence="1 2" key="1">
    <citation type="journal article" date="2017" name="BMC Genomics">
        <title>Genome sequencing of 39 Akkermansia muciniphila isolates reveals its population structure, genomic and functional diverisity, and global distribution in mammalian gut microbiotas.</title>
        <authorList>
            <person name="Guo X."/>
            <person name="Li S."/>
            <person name="Zhang J."/>
            <person name="Wu F."/>
            <person name="Li X."/>
            <person name="Wu D."/>
            <person name="Zhang M."/>
            <person name="Ou Z."/>
            <person name="Jie Z."/>
            <person name="Yan Q."/>
            <person name="Li P."/>
            <person name="Yi J."/>
            <person name="Peng Y."/>
        </authorList>
    </citation>
    <scope>NUCLEOTIDE SEQUENCE [LARGE SCALE GENOMIC DNA]</scope>
    <source>
        <strain evidence="1 2">GP24</strain>
    </source>
</reference>
<dbReference type="EMBL" id="PJKA01000013">
    <property type="protein sequence ID" value="PNC17424.1"/>
    <property type="molecule type" value="Genomic_DNA"/>
</dbReference>
<gene>
    <name evidence="1" type="ORF">CXU22_12525</name>
</gene>
<name>A0A2N8HC31_9BACT</name>